<evidence type="ECO:0000313" key="2">
    <source>
        <dbReference type="EMBL" id="MFC7443213.1"/>
    </source>
</evidence>
<dbReference type="InterPro" id="IPR005754">
    <property type="entry name" value="Sortase"/>
</dbReference>
<dbReference type="InterPro" id="IPR053525">
    <property type="entry name" value="Sortase_D"/>
</dbReference>
<keyword evidence="3" id="KW-1185">Reference proteome</keyword>
<name>A0ABW2RQF2_9BACL</name>
<accession>A0ABW2RQF2</accession>
<organism evidence="2 3">
    <name type="scientific">Laceyella putida</name>
    <dbReference type="NCBI Taxonomy" id="110101"/>
    <lineage>
        <taxon>Bacteria</taxon>
        <taxon>Bacillati</taxon>
        <taxon>Bacillota</taxon>
        <taxon>Bacilli</taxon>
        <taxon>Bacillales</taxon>
        <taxon>Thermoactinomycetaceae</taxon>
        <taxon>Laceyella</taxon>
    </lineage>
</organism>
<protein>
    <submittedName>
        <fullName evidence="2">Class D sortase</fullName>
    </submittedName>
</protein>
<gene>
    <name evidence="2" type="ORF">ACFQNG_19280</name>
</gene>
<dbReference type="InterPro" id="IPR023365">
    <property type="entry name" value="Sortase_dom-sf"/>
</dbReference>
<dbReference type="Proteomes" id="UP001596500">
    <property type="component" value="Unassembled WGS sequence"/>
</dbReference>
<dbReference type="RefSeq" id="WP_379867540.1">
    <property type="nucleotide sequence ID" value="NZ_JBHTBW010000081.1"/>
</dbReference>
<keyword evidence="1" id="KW-0378">Hydrolase</keyword>
<evidence type="ECO:0000313" key="3">
    <source>
        <dbReference type="Proteomes" id="UP001596500"/>
    </source>
</evidence>
<comment type="caution">
    <text evidence="2">The sequence shown here is derived from an EMBL/GenBank/DDBJ whole genome shotgun (WGS) entry which is preliminary data.</text>
</comment>
<dbReference type="NCBIfam" id="NF033746">
    <property type="entry name" value="class_D_sortase"/>
    <property type="match status" value="1"/>
</dbReference>
<dbReference type="SUPFAM" id="SSF63817">
    <property type="entry name" value="Sortase"/>
    <property type="match status" value="1"/>
</dbReference>
<dbReference type="Pfam" id="PF04203">
    <property type="entry name" value="Sortase"/>
    <property type="match status" value="1"/>
</dbReference>
<dbReference type="EMBL" id="JBHTBW010000081">
    <property type="protein sequence ID" value="MFC7443213.1"/>
    <property type="molecule type" value="Genomic_DNA"/>
</dbReference>
<reference evidence="3" key="1">
    <citation type="journal article" date="2019" name="Int. J. Syst. Evol. Microbiol.">
        <title>The Global Catalogue of Microorganisms (GCM) 10K type strain sequencing project: providing services to taxonomists for standard genome sequencing and annotation.</title>
        <authorList>
            <consortium name="The Broad Institute Genomics Platform"/>
            <consortium name="The Broad Institute Genome Sequencing Center for Infectious Disease"/>
            <person name="Wu L."/>
            <person name="Ma J."/>
        </authorList>
    </citation>
    <scope>NUCLEOTIDE SEQUENCE [LARGE SCALE GENOMIC DNA]</scope>
    <source>
        <strain evidence="3">CGMCC 1.12942</strain>
    </source>
</reference>
<dbReference type="NCBIfam" id="TIGR01076">
    <property type="entry name" value="sortase_fam"/>
    <property type="match status" value="1"/>
</dbReference>
<proteinExistence type="predicted"/>
<sequence>MKWDRAIALAFVTIGVAYASYSAVNYVQKLQVVKATTGQAEKASPSSPVGASSPARKQAAPSWVVVPQAERPKAGEHFADLLIPRLRASMPIIEGTHEDELASGVGHYAGSVLPGEPDNAVLSGHRDTVFRKIGQLKKGDELLVRTKQGTFVYVITKLWITKPDDRTVIVSHKKPVLTLTTCYPFTFVGPAPERYIIQSELKQKLDESAPNEQGG</sequence>
<evidence type="ECO:0000256" key="1">
    <source>
        <dbReference type="ARBA" id="ARBA00022801"/>
    </source>
</evidence>
<dbReference type="InterPro" id="IPR041999">
    <property type="entry name" value="Sortase_D_1"/>
</dbReference>
<dbReference type="Gene3D" id="2.40.260.10">
    <property type="entry name" value="Sortase"/>
    <property type="match status" value="1"/>
</dbReference>
<dbReference type="CDD" id="cd05828">
    <property type="entry name" value="Sortase_D_1"/>
    <property type="match status" value="1"/>
</dbReference>